<feature type="transmembrane region" description="Helical" evidence="1">
    <location>
        <begin position="380"/>
        <end position="399"/>
    </location>
</feature>
<proteinExistence type="predicted"/>
<feature type="transmembrane region" description="Helical" evidence="1">
    <location>
        <begin position="319"/>
        <end position="341"/>
    </location>
</feature>
<keyword evidence="1" id="KW-1133">Transmembrane helix</keyword>
<gene>
    <name evidence="2" type="ORF">SAMN05421770_101733</name>
</gene>
<organism evidence="2 3">
    <name type="scientific">Granulicella rosea</name>
    <dbReference type="NCBI Taxonomy" id="474952"/>
    <lineage>
        <taxon>Bacteria</taxon>
        <taxon>Pseudomonadati</taxon>
        <taxon>Acidobacteriota</taxon>
        <taxon>Terriglobia</taxon>
        <taxon>Terriglobales</taxon>
        <taxon>Acidobacteriaceae</taxon>
        <taxon>Granulicella</taxon>
    </lineage>
</organism>
<feature type="transmembrane region" description="Helical" evidence="1">
    <location>
        <begin position="276"/>
        <end position="298"/>
    </location>
</feature>
<dbReference type="Proteomes" id="UP000198356">
    <property type="component" value="Unassembled WGS sequence"/>
</dbReference>
<keyword evidence="1" id="KW-0812">Transmembrane</keyword>
<feature type="transmembrane region" description="Helical" evidence="1">
    <location>
        <begin position="121"/>
        <end position="139"/>
    </location>
</feature>
<evidence type="ECO:0000256" key="1">
    <source>
        <dbReference type="SAM" id="Phobius"/>
    </source>
</evidence>
<dbReference type="AlphaFoldDB" id="A0A239E222"/>
<dbReference type="EMBL" id="FZOU01000001">
    <property type="protein sequence ID" value="SNS37924.1"/>
    <property type="molecule type" value="Genomic_DNA"/>
</dbReference>
<protein>
    <recommendedName>
        <fullName evidence="4">Membrane protein 6-pyruvoyl-tetrahydropterin synthase-related domain-containing protein</fullName>
    </recommendedName>
</protein>
<evidence type="ECO:0000313" key="2">
    <source>
        <dbReference type="EMBL" id="SNS37924.1"/>
    </source>
</evidence>
<evidence type="ECO:0008006" key="4">
    <source>
        <dbReference type="Google" id="ProtNLM"/>
    </source>
</evidence>
<evidence type="ECO:0000313" key="3">
    <source>
        <dbReference type="Proteomes" id="UP000198356"/>
    </source>
</evidence>
<keyword evidence="3" id="KW-1185">Reference proteome</keyword>
<keyword evidence="1" id="KW-0472">Membrane</keyword>
<dbReference type="OrthoDB" id="106188at2"/>
<sequence length="565" mass="60456">MPAPRTNPRLHLALIPLAALVAVLPLILHGCSCGHDFDFHILSWMEAGQQLLHGHMPQWADTPAWNAGEPRFVFYPPLSWLIGALLGLLLPWKFAPIAYTWLALTASGLALHRLARVYAGPTAATLAAILYLANPYMLFTAYERTAYAELLAAAWMPLLLQAILAEEVTAPAIALPVALLWLTNAPAGVMGCYALAFLGAIRLAQTPAGRRLKLAANGCGGLMLGLCSIAFYLLPAAAEQKYVQVAMAVIPGMRIADNTLFHITGDGPHDDVLHTASVIAVILLAAAILSLAFSWLAPKVRHPERSEGSPYLFFARSNPAFALGALTGTIALLLTPIALPVWQHAPKLAFLQFPWRILAILAAVFGLAAAKALNPLRLKPLSLTAVALAGAAALILPAYRNFAQPCDPADTVEARLALFHSPAGTDPTDEYTPAPADNDSLKHADPPYWLLPPQAAYAQPVQTAPGPAPRQLTLNLPQPETLVLNLRAYPSWRVTRNGQIFPARVERADGLLALPLPAGPSSILVKEAKPWQMPDRAVGDAISVVSLALFALYRGRRPAASRAVA</sequence>
<feature type="transmembrane region" description="Helical" evidence="1">
    <location>
        <begin position="214"/>
        <end position="234"/>
    </location>
</feature>
<feature type="transmembrane region" description="Helical" evidence="1">
    <location>
        <begin position="146"/>
        <end position="165"/>
    </location>
</feature>
<accession>A0A239E222</accession>
<reference evidence="2 3" key="1">
    <citation type="submission" date="2017-06" db="EMBL/GenBank/DDBJ databases">
        <authorList>
            <person name="Kim H.J."/>
            <person name="Triplett B.A."/>
        </authorList>
    </citation>
    <scope>NUCLEOTIDE SEQUENCE [LARGE SCALE GENOMIC DNA]</scope>
    <source>
        <strain evidence="2 3">DSM 18704</strain>
    </source>
</reference>
<feature type="transmembrane region" description="Helical" evidence="1">
    <location>
        <begin position="353"/>
        <end position="373"/>
    </location>
</feature>
<dbReference type="RefSeq" id="WP_089407003.1">
    <property type="nucleotide sequence ID" value="NZ_FZOU01000001.1"/>
</dbReference>
<name>A0A239E222_9BACT</name>
<feature type="transmembrane region" description="Helical" evidence="1">
    <location>
        <begin position="177"/>
        <end position="202"/>
    </location>
</feature>